<organism evidence="2">
    <name type="scientific">Eiseniibacteriota bacterium</name>
    <dbReference type="NCBI Taxonomy" id="2212470"/>
    <lineage>
        <taxon>Bacteria</taxon>
        <taxon>Candidatus Eiseniibacteriota</taxon>
    </lineage>
</organism>
<name>A0A832MJ81_UNCEI</name>
<reference evidence="2" key="1">
    <citation type="journal article" date="2020" name="mSystems">
        <title>Genome- and Community-Level Interaction Insights into Carbon Utilization and Element Cycling Functions of Hydrothermarchaeota in Hydrothermal Sediment.</title>
        <authorList>
            <person name="Zhou Z."/>
            <person name="Liu Y."/>
            <person name="Xu W."/>
            <person name="Pan J."/>
            <person name="Luo Z.H."/>
            <person name="Li M."/>
        </authorList>
    </citation>
    <scope>NUCLEOTIDE SEQUENCE [LARGE SCALE GENOMIC DNA]</scope>
    <source>
        <strain evidence="2">SpSt-381</strain>
    </source>
</reference>
<comment type="caution">
    <text evidence="2">The sequence shown here is derived from an EMBL/GenBank/DDBJ whole genome shotgun (WGS) entry which is preliminary data.</text>
</comment>
<dbReference type="EMBL" id="DSQF01000008">
    <property type="protein sequence ID" value="HGZ42635.1"/>
    <property type="molecule type" value="Genomic_DNA"/>
</dbReference>
<dbReference type="InterPro" id="IPR046535">
    <property type="entry name" value="DUF6600"/>
</dbReference>
<feature type="compositionally biased region" description="Low complexity" evidence="1">
    <location>
        <begin position="296"/>
        <end position="313"/>
    </location>
</feature>
<sequence>MTAALAALLSGCAVGGYQPVASNQPIERQALAPEHRIFYDALEDQGRWTLIEPWGWVFKPDVNPVAWSPYQDGFWVPSDVYGWVWISNEPFGWAVYHYGQWAWDEFQGWVWIPGLEWGPGWVSWEMAASYVGWAPLMPSGVNAANIPGGPWRWAPTATLGTPALRERVVTSAQLGATAREARPVQNFATADGVTFNRGPAFEVVERVAGPLAKVRVDAVDPLAGVRERRGAAAAGDEELHRARVEATRRAAEEAARRAAAILSGGAPIAGAVRVVRPGFAPRPEEQAPGARGAGRRGAPASKSAAADSAARPR</sequence>
<accession>A0A832MJ81</accession>
<dbReference type="Pfam" id="PF20245">
    <property type="entry name" value="DUF6600"/>
    <property type="match status" value="1"/>
</dbReference>
<gene>
    <name evidence="2" type="ORF">ENR23_04275</name>
</gene>
<proteinExistence type="predicted"/>
<feature type="region of interest" description="Disordered" evidence="1">
    <location>
        <begin position="277"/>
        <end position="313"/>
    </location>
</feature>
<protein>
    <submittedName>
        <fullName evidence="2">Uncharacterized protein</fullName>
    </submittedName>
</protein>
<evidence type="ECO:0000256" key="1">
    <source>
        <dbReference type="SAM" id="MobiDB-lite"/>
    </source>
</evidence>
<evidence type="ECO:0000313" key="2">
    <source>
        <dbReference type="EMBL" id="HGZ42635.1"/>
    </source>
</evidence>
<dbReference type="AlphaFoldDB" id="A0A832MJ81"/>